<name>A0A3D8IZB1_9HELI</name>
<protein>
    <recommendedName>
        <fullName evidence="1">Autotransporter domain-containing protein</fullName>
    </recommendedName>
</protein>
<dbReference type="Gene3D" id="2.40.128.130">
    <property type="entry name" value="Autotransporter beta-domain"/>
    <property type="match status" value="1"/>
</dbReference>
<accession>A0A3D8IZB1</accession>
<evidence type="ECO:0000313" key="2">
    <source>
        <dbReference type="EMBL" id="RDU70290.1"/>
    </source>
</evidence>
<dbReference type="RefSeq" id="WP_115569837.1">
    <property type="nucleotide sequence ID" value="NZ_NXLV01000011.1"/>
</dbReference>
<dbReference type="OrthoDB" id="6053567at2"/>
<organism evidence="2 3">
    <name type="scientific">Helicobacter brantae</name>
    <dbReference type="NCBI Taxonomy" id="375927"/>
    <lineage>
        <taxon>Bacteria</taxon>
        <taxon>Pseudomonadati</taxon>
        <taxon>Campylobacterota</taxon>
        <taxon>Epsilonproteobacteria</taxon>
        <taxon>Campylobacterales</taxon>
        <taxon>Helicobacteraceae</taxon>
        <taxon>Helicobacter</taxon>
    </lineage>
</organism>
<evidence type="ECO:0000259" key="1">
    <source>
        <dbReference type="PROSITE" id="PS51208"/>
    </source>
</evidence>
<sequence>MKRLCFCSLALACVLYGSESDEYVEIVQESTKDEATLVVDIPKGKITSSGEYREVYNGVGILFKDLGVDTDTQICGELRVENPQREEGVVGMKITGGNHHVVGSSDGGFRLMGFNTIDSYLFHSSGGNVVFENLFIVDKEQGYITTPKAYIYFYESEKVYIGGGGRMRFEGARVYGGLLSDPITYTIGQSEFELNNGTLSFGEISSSYSVWGIGSANGYSNAFTLKNNSLIEFDSLQGFSATGFVSEDKSSQNYTLNNSTIHFKDISNSKYAIGLGAGREGDLAFDLIGSSVRFDSIIGDKQSFGIYISNDETTHNRNNRVYFSLVDSTLSFGTIGSLGSMSIGMGIEQNAQGSYIGFSGWGIVSIDKMRGVNQNVGVEPYGSYVMLALGGKIESRMVRIYYGDYQDFDSSGKRAMLYANFGSDADESFRLKYDFASGLLMTSDASFYESGYANTYSRFLLTPQNDTLYLMHFSSLTNPHAISLNAKEFAVKNFSHPNGDVVGARLEGKIFVDFMAPKPYFSSDSKIVGRDVYGLSIGAGEVNFTGYQAVSLDYGSRREGRVMYNLSLEGSEIAYGIYLNPKGESLRLALYDSLSQSTISAPLSYSFYATGGDIDLYGGSVFLSPKEVQSEDYYTFYNRDANLTISANLINSTTELLPSTKPYTLQDDLGGRYFFGSGSTTRFVNAFYDAGILYFGGDSNFLISNQAKIILDGGGEKARAIVLGENANPHFAMGEESWFILQDNEGIKVEYGVFDTTSTLHFSNGSFVFKNSDSSAHTLSSPHISLRFENTNLYLGEGYEDFHRSQKSAGIFFQSTSKIIIEGKYVNNSEMLITTDKEIFSQGSENTKILLTPKDGELYGIYTQGSEGELSIMRTDLKFQNFYQPSYKNYLLYNPNSKLSFYHSSLVYGKDRANALIDIEMNGESLYLNVGNSLYIDYCPNGTTPDGNGTSFINGGGLQHLMRFGGSGSVSFEGGGVIDAIYSGEGGLGYDREVIAIEDVAVDFNTYQLNIGENAKGVSASIGMFENSTLSLGRETHFDSSNKDYALYAQAYERIKLDGTLRFQSSTQTGGIGGSGVIRMIASDGSELFWGVSGKPLVEELYTLGNLASLEGVGAMDRIKVDFDSSSREHFKLLEIGREGERGLGVGKYEFVMRYDGDVEGVQIAEGLVQRSDMLLIYTHQGQALSPIEGVLSIQNTSANSRQGDKTLLAYVKDSTQEVLLPSMEVEYEDKVMFNGLKNGESIYTQGESKSKIFSTQTKITRYDYNGDSYYVGESMVEKEIQEDFAKSSQQTLLAPSSLYLVNLNSLSKRMGELRWGGESESGVWGRVFGGEFLQGESIAYATIQAGYDYVSYMSEGAKNFTGAYLSYSYGVGESNGFEKVQNNAVEVGVYNSFIQEGGWYNDSILKASFYLTDTTYAPTQEDSSMQNYALALSSEVGYSYEIAGVSITPQYEGSVAYFSSGKMNLSEIEITQEGLVVVRNRVGVSWGYDFSSLMKGNRANIYVGTYFVYDYFSGGDSVMWDRQSLSQRQEFHNKDMRFALNIGSNFKLKDSLSLYLNFEKNFGGKLNVNYQVNFGMRYELGEKTLSKKEEVGVR</sequence>
<reference evidence="2 3" key="1">
    <citation type="submission" date="2018-04" db="EMBL/GenBank/DDBJ databases">
        <title>Novel Campyloabacter and Helicobacter Species and Strains.</title>
        <authorList>
            <person name="Mannion A.J."/>
            <person name="Shen Z."/>
            <person name="Fox J.G."/>
        </authorList>
    </citation>
    <scope>NUCLEOTIDE SEQUENCE [LARGE SCALE GENOMIC DNA]</scope>
    <source>
        <strain evidence="2 3">MIT 04-9366</strain>
    </source>
</reference>
<dbReference type="Proteomes" id="UP000257045">
    <property type="component" value="Unassembled WGS sequence"/>
</dbReference>
<proteinExistence type="predicted"/>
<comment type="caution">
    <text evidence="2">The sequence shown here is derived from an EMBL/GenBank/DDBJ whole genome shotgun (WGS) entry which is preliminary data.</text>
</comment>
<evidence type="ECO:0000313" key="3">
    <source>
        <dbReference type="Proteomes" id="UP000257045"/>
    </source>
</evidence>
<dbReference type="EMBL" id="NXLV01000011">
    <property type="protein sequence ID" value="RDU70290.1"/>
    <property type="molecule type" value="Genomic_DNA"/>
</dbReference>
<keyword evidence="3" id="KW-1185">Reference proteome</keyword>
<dbReference type="NCBIfam" id="TIGR01414">
    <property type="entry name" value="autotrans_barl"/>
    <property type="match status" value="1"/>
</dbReference>
<dbReference type="GO" id="GO:0019867">
    <property type="term" value="C:outer membrane"/>
    <property type="evidence" value="ECO:0007669"/>
    <property type="project" value="InterPro"/>
</dbReference>
<dbReference type="PROSITE" id="PS51208">
    <property type="entry name" value="AUTOTRANSPORTER"/>
    <property type="match status" value="1"/>
</dbReference>
<dbReference type="InterPro" id="IPR006315">
    <property type="entry name" value="OM_autotransptr_brl_dom"/>
</dbReference>
<dbReference type="SUPFAM" id="SSF103515">
    <property type="entry name" value="Autotransporter"/>
    <property type="match status" value="1"/>
</dbReference>
<feature type="domain" description="Autotransporter" evidence="1">
    <location>
        <begin position="1317"/>
        <end position="1581"/>
    </location>
</feature>
<gene>
    <name evidence="2" type="ORF">CQA58_06085</name>
</gene>
<dbReference type="InterPro" id="IPR036709">
    <property type="entry name" value="Autotransporte_beta_dom_sf"/>
</dbReference>
<dbReference type="SMART" id="SM00869">
    <property type="entry name" value="Autotransporter"/>
    <property type="match status" value="1"/>
</dbReference>
<dbReference type="InterPro" id="IPR005546">
    <property type="entry name" value="Autotransporte_beta"/>
</dbReference>